<organism evidence="1 2">
    <name type="scientific">Rangifer tarandus platyrhynchus</name>
    <name type="common">Svalbard reindeer</name>
    <dbReference type="NCBI Taxonomy" id="3082113"/>
    <lineage>
        <taxon>Eukaryota</taxon>
        <taxon>Metazoa</taxon>
        <taxon>Chordata</taxon>
        <taxon>Craniata</taxon>
        <taxon>Vertebrata</taxon>
        <taxon>Euteleostomi</taxon>
        <taxon>Mammalia</taxon>
        <taxon>Eutheria</taxon>
        <taxon>Laurasiatheria</taxon>
        <taxon>Artiodactyla</taxon>
        <taxon>Ruminantia</taxon>
        <taxon>Pecora</taxon>
        <taxon>Cervidae</taxon>
        <taxon>Odocoileinae</taxon>
        <taxon>Rangifer</taxon>
    </lineage>
</organism>
<protein>
    <submittedName>
        <fullName evidence="1">Uncharacterized protein</fullName>
    </submittedName>
</protein>
<gene>
    <name evidence="1" type="ORF">MRATA1EN22A_LOCUS8538</name>
</gene>
<sequence>MMVIVLLRFLLLCPWTRATHLVSESFATKDYCPSSWEGWDDVLSEAAMLGHRGMVTVTGTFIARLLRLEGLFRFAVIHHIQYLGKLSWITRVPIVSCSVSGGLIYWHSLTVPSDLCTV</sequence>
<evidence type="ECO:0000313" key="1">
    <source>
        <dbReference type="EMBL" id="CAM9863653.1"/>
    </source>
</evidence>
<evidence type="ECO:0000313" key="2">
    <source>
        <dbReference type="Proteomes" id="UP001162501"/>
    </source>
</evidence>
<name>A0AC59YNT6_RANTA</name>
<reference evidence="1" key="2">
    <citation type="submission" date="2025-03" db="EMBL/GenBank/DDBJ databases">
        <authorList>
            <consortium name="ELIXIR-Norway"/>
            <consortium name="Elixir Norway"/>
        </authorList>
    </citation>
    <scope>NUCLEOTIDE SEQUENCE</scope>
</reference>
<dbReference type="Proteomes" id="UP001162501">
    <property type="component" value="Chromosome 19"/>
</dbReference>
<proteinExistence type="predicted"/>
<dbReference type="EMBL" id="OX596103">
    <property type="protein sequence ID" value="CAM9863653.1"/>
    <property type="molecule type" value="Genomic_DNA"/>
</dbReference>
<accession>A0AC59YNT6</accession>
<reference evidence="1" key="1">
    <citation type="submission" date="2023-05" db="EMBL/GenBank/DDBJ databases">
        <authorList>
            <consortium name="ELIXIR-Norway"/>
        </authorList>
    </citation>
    <scope>NUCLEOTIDE SEQUENCE</scope>
</reference>